<accession>A0ABY1LGP1</accession>
<proteinExistence type="predicted"/>
<name>A0ABY1LGP1_9MICO</name>
<dbReference type="InterPro" id="IPR000415">
    <property type="entry name" value="Nitroreductase-like"/>
</dbReference>
<evidence type="ECO:0008006" key="3">
    <source>
        <dbReference type="Google" id="ProtNLM"/>
    </source>
</evidence>
<dbReference type="Proteomes" id="UP000190827">
    <property type="component" value="Unassembled WGS sequence"/>
</dbReference>
<dbReference type="Gene3D" id="3.40.109.10">
    <property type="entry name" value="NADH Oxidase"/>
    <property type="match status" value="1"/>
</dbReference>
<evidence type="ECO:0000313" key="1">
    <source>
        <dbReference type="EMBL" id="SKC38595.1"/>
    </source>
</evidence>
<sequence>MDARFSGLSADDDLSALVSEAARAANAHNTQPWGVDCQGDELVLRRDRTRTLGASDPRGRDTMLSFGAFVESLLICAASAGVGLRFEASTGGDAETDEVGRFSRHPEGYQTTFSSADVRGRRVWRGRWRDGAPPPDVLTAAAAEAERAGFRLVSMPTRDARPFLIRANRWFFGDAAIVAELHRWTRLSPRHPDYGEDGLNDAMLVLSKVERAGLRMLISPRVFRALRGVGLPGLLARMSASATQGSGTVLGVVSPTEAPQELAAGRLLTRLWLGFQRHGLYVHPQSAPLDCPETRAMLEERWQIARDEQLVAWFRVGIPASDPAARVASPRRSGG</sequence>
<reference evidence="1 2" key="1">
    <citation type="submission" date="2017-02" db="EMBL/GenBank/DDBJ databases">
        <authorList>
            <person name="Varghese N."/>
            <person name="Submissions S."/>
        </authorList>
    </citation>
    <scope>NUCLEOTIDE SEQUENCE [LARGE SCALE GENOMIC DNA]</scope>
    <source>
        <strain evidence="1 2">VKM Ac-1787</strain>
    </source>
</reference>
<organism evidence="1 2">
    <name type="scientific">Plantibacter cousiniae</name>
    <name type="common">nom. nud.</name>
    <dbReference type="NCBI Taxonomy" id="199709"/>
    <lineage>
        <taxon>Bacteria</taxon>
        <taxon>Bacillati</taxon>
        <taxon>Actinomycetota</taxon>
        <taxon>Actinomycetes</taxon>
        <taxon>Micrococcales</taxon>
        <taxon>Microbacteriaceae</taxon>
        <taxon>Plantibacter</taxon>
    </lineage>
</organism>
<gene>
    <name evidence="1" type="ORF">SAMN06295973_0413</name>
</gene>
<dbReference type="RefSeq" id="WP_079704492.1">
    <property type="nucleotide sequence ID" value="NZ_FUZO01000001.1"/>
</dbReference>
<dbReference type="EMBL" id="FUZO01000001">
    <property type="protein sequence ID" value="SKC38595.1"/>
    <property type="molecule type" value="Genomic_DNA"/>
</dbReference>
<comment type="caution">
    <text evidence="1">The sequence shown here is derived from an EMBL/GenBank/DDBJ whole genome shotgun (WGS) entry which is preliminary data.</text>
</comment>
<keyword evidence="2" id="KW-1185">Reference proteome</keyword>
<protein>
    <recommendedName>
        <fullName evidence="3">FemAB family protein</fullName>
    </recommendedName>
</protein>
<evidence type="ECO:0000313" key="2">
    <source>
        <dbReference type="Proteomes" id="UP000190827"/>
    </source>
</evidence>